<dbReference type="Gene3D" id="2.40.50.90">
    <property type="match status" value="1"/>
</dbReference>
<dbReference type="InterPro" id="IPR016071">
    <property type="entry name" value="Staphylococal_nuclease_OB-fold"/>
</dbReference>
<feature type="transmembrane region" description="Helical" evidence="1">
    <location>
        <begin position="25"/>
        <end position="45"/>
    </location>
</feature>
<sequence>MRLLGPARRPGPVVRGLRRLVDLRLWLKLGLGGGVLLLVLLPMLADLANAALKRVEGADGACRILRVIDGDTVTLMCPGDGMQSARILGYDTPEKFSPQCLAELVAAERASWALRTLIQKAGRLAVVREGVDRYGRLLVRLELDGLDVARAMIRAGHARQYSGRLRGSWC</sequence>
<gene>
    <name evidence="3" type="ORF">ACFOD6_16775</name>
</gene>
<feature type="domain" description="TNase-like" evidence="2">
    <location>
        <begin position="86"/>
        <end position="162"/>
    </location>
</feature>
<keyword evidence="4" id="KW-1185">Reference proteome</keyword>
<keyword evidence="1" id="KW-0472">Membrane</keyword>
<organism evidence="3 4">
    <name type="scientific">Tabrizicola soli</name>
    <dbReference type="NCBI Taxonomy" id="2185115"/>
    <lineage>
        <taxon>Bacteria</taxon>
        <taxon>Pseudomonadati</taxon>
        <taxon>Pseudomonadota</taxon>
        <taxon>Alphaproteobacteria</taxon>
        <taxon>Rhodobacterales</taxon>
        <taxon>Paracoccaceae</taxon>
        <taxon>Tabrizicola</taxon>
    </lineage>
</organism>
<dbReference type="RefSeq" id="WP_197642207.1">
    <property type="nucleotide sequence ID" value="NZ_JAEACP010000003.1"/>
</dbReference>
<evidence type="ECO:0000259" key="2">
    <source>
        <dbReference type="Pfam" id="PF00565"/>
    </source>
</evidence>
<dbReference type="EMBL" id="JBHRSM010000026">
    <property type="protein sequence ID" value="MFC3087703.1"/>
    <property type="molecule type" value="Genomic_DNA"/>
</dbReference>
<accession>A0ABV7E0K2</accession>
<reference evidence="4" key="1">
    <citation type="journal article" date="2019" name="Int. J. Syst. Evol. Microbiol.">
        <title>The Global Catalogue of Microorganisms (GCM) 10K type strain sequencing project: providing services to taxonomists for standard genome sequencing and annotation.</title>
        <authorList>
            <consortium name="The Broad Institute Genomics Platform"/>
            <consortium name="The Broad Institute Genome Sequencing Center for Infectious Disease"/>
            <person name="Wu L."/>
            <person name="Ma J."/>
        </authorList>
    </citation>
    <scope>NUCLEOTIDE SEQUENCE [LARGE SCALE GENOMIC DNA]</scope>
    <source>
        <strain evidence="4">KCTC 62102</strain>
    </source>
</reference>
<dbReference type="InterPro" id="IPR035437">
    <property type="entry name" value="SNase_OB-fold_sf"/>
</dbReference>
<dbReference type="Pfam" id="PF00565">
    <property type="entry name" value="SNase"/>
    <property type="match status" value="1"/>
</dbReference>
<dbReference type="Proteomes" id="UP001595445">
    <property type="component" value="Unassembled WGS sequence"/>
</dbReference>
<keyword evidence="1" id="KW-0812">Transmembrane</keyword>
<name>A0ABV7E0K2_9RHOB</name>
<evidence type="ECO:0000313" key="3">
    <source>
        <dbReference type="EMBL" id="MFC3087703.1"/>
    </source>
</evidence>
<keyword evidence="1" id="KW-1133">Transmembrane helix</keyword>
<dbReference type="SUPFAM" id="SSF50199">
    <property type="entry name" value="Staphylococcal nuclease"/>
    <property type="match status" value="1"/>
</dbReference>
<protein>
    <submittedName>
        <fullName evidence="3">Thermonuclease family protein</fullName>
    </submittedName>
</protein>
<evidence type="ECO:0000313" key="4">
    <source>
        <dbReference type="Proteomes" id="UP001595445"/>
    </source>
</evidence>
<evidence type="ECO:0000256" key="1">
    <source>
        <dbReference type="SAM" id="Phobius"/>
    </source>
</evidence>
<comment type="caution">
    <text evidence="3">The sequence shown here is derived from an EMBL/GenBank/DDBJ whole genome shotgun (WGS) entry which is preliminary data.</text>
</comment>
<proteinExistence type="predicted"/>